<dbReference type="Proteomes" id="UP000004994">
    <property type="component" value="Chromosome 6"/>
</dbReference>
<name>A0A3Q7GQG2_SOLLC</name>
<protein>
    <submittedName>
        <fullName evidence="1">Uncharacterized protein</fullName>
    </submittedName>
</protein>
<dbReference type="InParanoid" id="A0A3Q7GQG2"/>
<dbReference type="PaxDb" id="4081-Solyc06g009930.1.1"/>
<dbReference type="Gramene" id="Solyc06g009930.1.1">
    <property type="protein sequence ID" value="Solyc06g009930.1.1.1"/>
    <property type="gene ID" value="Solyc06g009930.1"/>
</dbReference>
<reference evidence="1" key="2">
    <citation type="submission" date="2019-01" db="UniProtKB">
        <authorList>
            <consortium name="EnsemblPlants"/>
        </authorList>
    </citation>
    <scope>IDENTIFICATION</scope>
    <source>
        <strain evidence="1">cv. Heinz 1706</strain>
    </source>
</reference>
<dbReference type="AlphaFoldDB" id="A0A3Q7GQG2"/>
<accession>A0A3Q7GQG2</accession>
<evidence type="ECO:0000313" key="1">
    <source>
        <dbReference type="EnsemblPlants" id="Solyc06g009930.1.1.1"/>
    </source>
</evidence>
<keyword evidence="2" id="KW-1185">Reference proteome</keyword>
<reference evidence="1" key="1">
    <citation type="journal article" date="2012" name="Nature">
        <title>The tomato genome sequence provides insights into fleshy fruit evolution.</title>
        <authorList>
            <consortium name="Tomato Genome Consortium"/>
        </authorList>
    </citation>
    <scope>NUCLEOTIDE SEQUENCE [LARGE SCALE GENOMIC DNA]</scope>
    <source>
        <strain evidence="1">cv. Heinz 1706</strain>
    </source>
</reference>
<organism evidence="1">
    <name type="scientific">Solanum lycopersicum</name>
    <name type="common">Tomato</name>
    <name type="synonym">Lycopersicon esculentum</name>
    <dbReference type="NCBI Taxonomy" id="4081"/>
    <lineage>
        <taxon>Eukaryota</taxon>
        <taxon>Viridiplantae</taxon>
        <taxon>Streptophyta</taxon>
        <taxon>Embryophyta</taxon>
        <taxon>Tracheophyta</taxon>
        <taxon>Spermatophyta</taxon>
        <taxon>Magnoliopsida</taxon>
        <taxon>eudicotyledons</taxon>
        <taxon>Gunneridae</taxon>
        <taxon>Pentapetalae</taxon>
        <taxon>asterids</taxon>
        <taxon>lamiids</taxon>
        <taxon>Solanales</taxon>
        <taxon>Solanaceae</taxon>
        <taxon>Solanoideae</taxon>
        <taxon>Solaneae</taxon>
        <taxon>Solanum</taxon>
        <taxon>Solanum subgen. Lycopersicon</taxon>
    </lineage>
</organism>
<sequence>MGYLSSIDCIEHFCTHTTSASTFLQYPPVALVQKGQLLIYSTTINLKHFLIT</sequence>
<proteinExistence type="predicted"/>
<dbReference type="EnsemblPlants" id="Solyc06g009930.1.1">
    <property type="protein sequence ID" value="Solyc06g009930.1.1.1"/>
    <property type="gene ID" value="Solyc06g009930.1"/>
</dbReference>
<evidence type="ECO:0000313" key="2">
    <source>
        <dbReference type="Proteomes" id="UP000004994"/>
    </source>
</evidence>